<dbReference type="Gene3D" id="3.40.50.1820">
    <property type="entry name" value="alpha/beta hydrolase"/>
    <property type="match status" value="1"/>
</dbReference>
<proteinExistence type="predicted"/>
<dbReference type="Proteomes" id="UP000183053">
    <property type="component" value="Unassembled WGS sequence"/>
</dbReference>
<dbReference type="AlphaFoldDB" id="A0A1H1EVS2"/>
<gene>
    <name evidence="2" type="ORF">SAMN04489765_2376</name>
</gene>
<feature type="signal peptide" evidence="1">
    <location>
        <begin position="1"/>
        <end position="28"/>
    </location>
</feature>
<evidence type="ECO:0000313" key="2">
    <source>
        <dbReference type="EMBL" id="SDQ92639.1"/>
    </source>
</evidence>
<dbReference type="SUPFAM" id="SSF53474">
    <property type="entry name" value="alpha/beta-Hydrolases"/>
    <property type="match status" value="1"/>
</dbReference>
<keyword evidence="1" id="KW-0732">Signal</keyword>
<protein>
    <submittedName>
        <fullName evidence="2">Lipase (Class 2)</fullName>
    </submittedName>
</protein>
<organism evidence="2 3">
    <name type="scientific">Tsukamurella pulmonis</name>
    <dbReference type="NCBI Taxonomy" id="47312"/>
    <lineage>
        <taxon>Bacteria</taxon>
        <taxon>Bacillati</taxon>
        <taxon>Actinomycetota</taxon>
        <taxon>Actinomycetes</taxon>
        <taxon>Mycobacteriales</taxon>
        <taxon>Tsukamurellaceae</taxon>
        <taxon>Tsukamurella</taxon>
    </lineage>
</organism>
<dbReference type="InterPro" id="IPR002918">
    <property type="entry name" value="Lipase_EstA/Esterase_EstB"/>
</dbReference>
<reference evidence="3" key="1">
    <citation type="submission" date="2016-10" db="EMBL/GenBank/DDBJ databases">
        <authorList>
            <person name="Varghese N."/>
            <person name="Submissions S."/>
        </authorList>
    </citation>
    <scope>NUCLEOTIDE SEQUENCE [LARGE SCALE GENOMIC DNA]</scope>
    <source>
        <strain evidence="3">DSM 44142</strain>
    </source>
</reference>
<dbReference type="GO" id="GO:0016042">
    <property type="term" value="P:lipid catabolic process"/>
    <property type="evidence" value="ECO:0007669"/>
    <property type="project" value="InterPro"/>
</dbReference>
<dbReference type="RefSeq" id="WP_114652565.1">
    <property type="nucleotide sequence ID" value="NZ_FNLF01000002.1"/>
</dbReference>
<dbReference type="STRING" id="47312.SAMN04489765_2376"/>
<keyword evidence="3" id="KW-1185">Reference proteome</keyword>
<accession>A0A1H1EVS2</accession>
<dbReference type="GO" id="GO:0016787">
    <property type="term" value="F:hydrolase activity"/>
    <property type="evidence" value="ECO:0007669"/>
    <property type="project" value="InterPro"/>
</dbReference>
<dbReference type="Pfam" id="PF01674">
    <property type="entry name" value="Lipase_2"/>
    <property type="match status" value="1"/>
</dbReference>
<sequence length="328" mass="34509">MTKKALATLLAMLSAAVLSVPGGGAAFAAPLPVRWDALSAIGPALFPETPPPGANVPCKPTAAHPNPVVLVNPTFANQATAYQAGSPYLKNAGYCVYSFNYGNPAYLPETPLQALGDVREGGRKLADKVRAVLAETGARKVDLVGHSQGGGIMPAYYVNVLGGARYVDKFVGISPSNHGTTLSTVALLQPTLGPIGPGVMKLLGVVAPALSQQAIGSEVAKEVYAGGDTRPGVTYTTIVTVHDQVVTPYPRQYLKGQKVTNITLQEGCLKDWSEHLSTAYSRRAWNHVLNALDPANAKPVACEAVAPYFGSEPQPWAYDMSMIEQLTN</sequence>
<dbReference type="OrthoDB" id="8871309at2"/>
<feature type="chain" id="PRO_5010274355" evidence="1">
    <location>
        <begin position="29"/>
        <end position="328"/>
    </location>
</feature>
<dbReference type="EMBL" id="FNLF01000002">
    <property type="protein sequence ID" value="SDQ92639.1"/>
    <property type="molecule type" value="Genomic_DNA"/>
</dbReference>
<name>A0A1H1EVS2_9ACTN</name>
<dbReference type="InterPro" id="IPR053228">
    <property type="entry name" value="Stereospecific_Lipase"/>
</dbReference>
<evidence type="ECO:0000256" key="1">
    <source>
        <dbReference type="SAM" id="SignalP"/>
    </source>
</evidence>
<dbReference type="PANTHER" id="PTHR37574">
    <property type="entry name" value="LIPASE B"/>
    <property type="match status" value="1"/>
</dbReference>
<dbReference type="InterPro" id="IPR029058">
    <property type="entry name" value="AB_hydrolase_fold"/>
</dbReference>
<dbReference type="PANTHER" id="PTHR37574:SF1">
    <property type="entry name" value="LIPASE B"/>
    <property type="match status" value="1"/>
</dbReference>
<evidence type="ECO:0000313" key="3">
    <source>
        <dbReference type="Proteomes" id="UP000183053"/>
    </source>
</evidence>